<evidence type="ECO:0000313" key="2">
    <source>
        <dbReference type="Proteomes" id="UP001345963"/>
    </source>
</evidence>
<evidence type="ECO:0000313" key="1">
    <source>
        <dbReference type="EMBL" id="MED6258139.1"/>
    </source>
</evidence>
<keyword evidence="2" id="KW-1185">Reference proteome</keyword>
<name>A0ABU7C6A6_9TELE</name>
<dbReference type="EMBL" id="JAHUTI010080043">
    <property type="protein sequence ID" value="MED6258139.1"/>
    <property type="molecule type" value="Genomic_DNA"/>
</dbReference>
<reference evidence="1 2" key="1">
    <citation type="submission" date="2021-07" db="EMBL/GenBank/DDBJ databases">
        <authorList>
            <person name="Palmer J.M."/>
        </authorList>
    </citation>
    <scope>NUCLEOTIDE SEQUENCE [LARGE SCALE GENOMIC DNA]</scope>
    <source>
        <strain evidence="1 2">AT_MEX2019</strain>
        <tissue evidence="1">Muscle</tissue>
    </source>
</reference>
<proteinExistence type="predicted"/>
<gene>
    <name evidence="1" type="ORF">ATANTOWER_003433</name>
</gene>
<dbReference type="Proteomes" id="UP001345963">
    <property type="component" value="Unassembled WGS sequence"/>
</dbReference>
<sequence>MLCFHTSFVLNDTQLDVGNTLIMVDPFSSTVTSFPVTVEENHPPSMMVPPLCFTVCMEVEEISCNVFLACS</sequence>
<protein>
    <submittedName>
        <fullName evidence="1">Uncharacterized protein</fullName>
    </submittedName>
</protein>
<accession>A0ABU7C6A6</accession>
<comment type="caution">
    <text evidence="1">The sequence shown here is derived from an EMBL/GenBank/DDBJ whole genome shotgun (WGS) entry which is preliminary data.</text>
</comment>
<organism evidence="1 2">
    <name type="scientific">Ataeniobius toweri</name>
    <dbReference type="NCBI Taxonomy" id="208326"/>
    <lineage>
        <taxon>Eukaryota</taxon>
        <taxon>Metazoa</taxon>
        <taxon>Chordata</taxon>
        <taxon>Craniata</taxon>
        <taxon>Vertebrata</taxon>
        <taxon>Euteleostomi</taxon>
        <taxon>Actinopterygii</taxon>
        <taxon>Neopterygii</taxon>
        <taxon>Teleostei</taxon>
        <taxon>Neoteleostei</taxon>
        <taxon>Acanthomorphata</taxon>
        <taxon>Ovalentaria</taxon>
        <taxon>Atherinomorphae</taxon>
        <taxon>Cyprinodontiformes</taxon>
        <taxon>Goodeidae</taxon>
        <taxon>Ataeniobius</taxon>
    </lineage>
</organism>